<protein>
    <submittedName>
        <fullName evidence="1">Uncharacterized protein</fullName>
    </submittedName>
</protein>
<reference evidence="1 2" key="1">
    <citation type="journal article" date="2014" name="Proc. Natl. Acad. Sci. U.S.A.">
        <title>Thirty-thousand-year-old distant relative of giant icosahedral DNA viruses with a pandoravirus morphology.</title>
        <authorList>
            <person name="Legendre M."/>
            <person name="Bartoli J."/>
            <person name="Shmakova L."/>
            <person name="Jeudy S."/>
            <person name="Labadie K."/>
            <person name="Adrait A."/>
            <person name="Lescot M."/>
            <person name="Poirot O."/>
            <person name="Bertaux L."/>
            <person name="Bruley C."/>
            <person name="Coute Y."/>
            <person name="Rivkina E."/>
            <person name="Abergel C."/>
            <person name="Claverie J.M."/>
        </authorList>
    </citation>
    <scope>NUCLEOTIDE SEQUENCE [LARGE SCALE GENOMIC DNA]</scope>
    <source>
        <strain evidence="1">P1084-T</strain>
    </source>
</reference>
<dbReference type="RefSeq" id="YP_009001099.1">
    <property type="nucleotide sequence ID" value="NC_023423.1"/>
</dbReference>
<name>W5S527_9VIRU</name>
<dbReference type="EMBL" id="KF740664">
    <property type="protein sequence ID" value="AHH01764.1"/>
    <property type="molecule type" value="Genomic_DNA"/>
</dbReference>
<dbReference type="Proteomes" id="UP000202176">
    <property type="component" value="Segment"/>
</dbReference>
<proteinExistence type="predicted"/>
<accession>W5S527</accession>
<dbReference type="KEGG" id="vg:18266225"/>
<sequence>MEIIVYYGQLQSWIQYNDFDFFCKRTIAKEQFPEMLSDFDSIDEVQSLELSSFRPEEKIYLFDEKRWITAEEIRILLSR</sequence>
<evidence type="ECO:0000313" key="1">
    <source>
        <dbReference type="EMBL" id="AHH01764.1"/>
    </source>
</evidence>
<dbReference type="GeneID" id="18266225"/>
<organism evidence="1 2">
    <name type="scientific">Pithovirus sibericum</name>
    <dbReference type="NCBI Taxonomy" id="1450746"/>
    <lineage>
        <taxon>Viruses</taxon>
        <taxon>Pithoviruses</taxon>
        <taxon>Orthopithovirinae</taxon>
        <taxon>Alphapithovirus</taxon>
        <taxon>Alphapithovirus sibericum</taxon>
    </lineage>
</organism>
<evidence type="ECO:0000313" key="2">
    <source>
        <dbReference type="Proteomes" id="UP000202176"/>
    </source>
</evidence>
<keyword evidence="2" id="KW-1185">Reference proteome</keyword>
<gene>
    <name evidence="1" type="ORF">pv_197</name>
</gene>